<dbReference type="EMBL" id="BARS01057309">
    <property type="protein sequence ID" value="GAG50288.1"/>
    <property type="molecule type" value="Genomic_DNA"/>
</dbReference>
<evidence type="ECO:0000256" key="1">
    <source>
        <dbReference type="SAM" id="MobiDB-lite"/>
    </source>
</evidence>
<name>X0YP96_9ZZZZ</name>
<accession>X0YP96</accession>
<sequence length="77" mass="8205">LERVEAGRYLGRLNELFSQALGRPVTAELVHSPRRPTPGKIKGGHLARAARELGAKPVLGQGEGPIGKGEENWPGAE</sequence>
<evidence type="ECO:0000313" key="2">
    <source>
        <dbReference type="EMBL" id="GAG50288.1"/>
    </source>
</evidence>
<proteinExistence type="predicted"/>
<feature type="region of interest" description="Disordered" evidence="1">
    <location>
        <begin position="54"/>
        <end position="77"/>
    </location>
</feature>
<comment type="caution">
    <text evidence="2">The sequence shown here is derived from an EMBL/GenBank/DDBJ whole genome shotgun (WGS) entry which is preliminary data.</text>
</comment>
<reference evidence="2" key="1">
    <citation type="journal article" date="2014" name="Front. Microbiol.">
        <title>High frequency of phylogenetically diverse reductive dehalogenase-homologous genes in deep subseafloor sedimentary metagenomes.</title>
        <authorList>
            <person name="Kawai M."/>
            <person name="Futagami T."/>
            <person name="Toyoda A."/>
            <person name="Takaki Y."/>
            <person name="Nishi S."/>
            <person name="Hori S."/>
            <person name="Arai W."/>
            <person name="Tsubouchi T."/>
            <person name="Morono Y."/>
            <person name="Uchiyama I."/>
            <person name="Ito T."/>
            <person name="Fujiyama A."/>
            <person name="Inagaki F."/>
            <person name="Takami H."/>
        </authorList>
    </citation>
    <scope>NUCLEOTIDE SEQUENCE</scope>
    <source>
        <strain evidence="2">Expedition CK06-06</strain>
    </source>
</reference>
<dbReference type="AlphaFoldDB" id="X0YP96"/>
<gene>
    <name evidence="2" type="ORF">S01H1_84074</name>
</gene>
<protein>
    <submittedName>
        <fullName evidence="2">Uncharacterized protein</fullName>
    </submittedName>
</protein>
<organism evidence="2">
    <name type="scientific">marine sediment metagenome</name>
    <dbReference type="NCBI Taxonomy" id="412755"/>
    <lineage>
        <taxon>unclassified sequences</taxon>
        <taxon>metagenomes</taxon>
        <taxon>ecological metagenomes</taxon>
    </lineage>
</organism>
<feature type="non-terminal residue" evidence="2">
    <location>
        <position position="1"/>
    </location>
</feature>